<dbReference type="InParanoid" id="A0A200RA79"/>
<dbReference type="GO" id="GO:0003723">
    <property type="term" value="F:RNA binding"/>
    <property type="evidence" value="ECO:0007669"/>
    <property type="project" value="InterPro"/>
</dbReference>
<dbReference type="OrthoDB" id="185373at2759"/>
<organism evidence="3 4">
    <name type="scientific">Macleaya cordata</name>
    <name type="common">Five-seeded plume-poppy</name>
    <name type="synonym">Bocconia cordata</name>
    <dbReference type="NCBI Taxonomy" id="56857"/>
    <lineage>
        <taxon>Eukaryota</taxon>
        <taxon>Viridiplantae</taxon>
        <taxon>Streptophyta</taxon>
        <taxon>Embryophyta</taxon>
        <taxon>Tracheophyta</taxon>
        <taxon>Spermatophyta</taxon>
        <taxon>Magnoliopsida</taxon>
        <taxon>Ranunculales</taxon>
        <taxon>Papaveraceae</taxon>
        <taxon>Papaveroideae</taxon>
        <taxon>Macleaya</taxon>
    </lineage>
</organism>
<comment type="caution">
    <text evidence="3">The sequence shown here is derived from an EMBL/GenBank/DDBJ whole genome shotgun (WGS) entry which is preliminary data.</text>
</comment>
<dbReference type="InterPro" id="IPR046960">
    <property type="entry name" value="PPR_At4g14850-like_plant"/>
</dbReference>
<dbReference type="PANTHER" id="PTHR24015:SF505">
    <property type="entry name" value="OS01G0819800 PROTEIN"/>
    <property type="match status" value="1"/>
</dbReference>
<dbReference type="Pfam" id="PF13041">
    <property type="entry name" value="PPR_2"/>
    <property type="match status" value="1"/>
</dbReference>
<evidence type="ECO:0000313" key="4">
    <source>
        <dbReference type="Proteomes" id="UP000195402"/>
    </source>
</evidence>
<dbReference type="Pfam" id="PF20431">
    <property type="entry name" value="E_motif"/>
    <property type="match status" value="1"/>
</dbReference>
<dbReference type="PROSITE" id="PS51375">
    <property type="entry name" value="PPR"/>
    <property type="match status" value="5"/>
</dbReference>
<dbReference type="EMBL" id="MVGT01000183">
    <property type="protein sequence ID" value="OVA19615.1"/>
    <property type="molecule type" value="Genomic_DNA"/>
</dbReference>
<evidence type="ECO:0000313" key="3">
    <source>
        <dbReference type="EMBL" id="OVA19615.1"/>
    </source>
</evidence>
<dbReference type="InterPro" id="IPR046848">
    <property type="entry name" value="E_motif"/>
</dbReference>
<accession>A0A200RA79</accession>
<gene>
    <name evidence="3" type="ORF">BVC80_9053g30</name>
</gene>
<proteinExistence type="predicted"/>
<dbReference type="AlphaFoldDB" id="A0A200RA79"/>
<dbReference type="FunFam" id="1.25.40.10:FF:000090">
    <property type="entry name" value="Pentatricopeptide repeat-containing protein, chloroplastic"/>
    <property type="match status" value="1"/>
</dbReference>
<sequence length="585" mass="63803">MIYGYATHGFHVESVKTFSKMRFSGTLPNSFTVVGLLVSSASSRNLVLGLSVHGLIVKTGFETDSIVGTAVLDMYAKCGNIVDSYNFFKCMDDPGLISCNAMVAGLIYKESFAEGLILFNQFRRSGLVPNYVTMLSVIQGGTALESYNFCKSIHGLVIKTGLCSDNSVINACLGMYSSLGHLDATTEIFGNMKSKDVISWTTMIGLLVRLECASDALKLFIRMREDGINIDTVVLINLLTACALLGDLKLGRLIHTQAVVNGFSSDPPVANSIITMYSKCGDLNSSRIQFDRMTEQSLISWTAMISGCALNGRPREALELMTRMRAEQDFGVDPIILISLLAACGELASLEPCQQLHCYIFKAGFQQSKSVQNSVVSAYSKCGEVEFAHKVFKDMDRRDSVSWNAIISGCGINGRGEAALELFRDMEADGKEPDGVTYLSVLSACSHSGLVDDGLRIFSQMVNEKKIRLSREHCCCIVDMLARAGRLSDASRFTSMFSESVDPNIWRALLGGCRIHSNVELAELAADRVLGLDPEESGHVVLLSNVYASVGRFKEAEDLRLNMRKKGLIKDPGISMLDLVPGNVN</sequence>
<name>A0A200RA79_MACCD</name>
<dbReference type="OMA" id="HVGCIVD"/>
<protein>
    <submittedName>
        <fullName evidence="3">Pentatricopeptide repeat</fullName>
    </submittedName>
</protein>
<dbReference type="FunFam" id="1.25.40.10:FF:000351">
    <property type="entry name" value="Pentatricopeptide repeat-containing protein"/>
    <property type="match status" value="2"/>
</dbReference>
<dbReference type="InterPro" id="IPR011990">
    <property type="entry name" value="TPR-like_helical_dom_sf"/>
</dbReference>
<keyword evidence="4" id="KW-1185">Reference proteome</keyword>
<dbReference type="Pfam" id="PF01535">
    <property type="entry name" value="PPR"/>
    <property type="match status" value="5"/>
</dbReference>
<evidence type="ECO:0000256" key="1">
    <source>
        <dbReference type="ARBA" id="ARBA00022737"/>
    </source>
</evidence>
<dbReference type="Proteomes" id="UP000195402">
    <property type="component" value="Unassembled WGS sequence"/>
</dbReference>
<dbReference type="Gene3D" id="1.25.40.10">
    <property type="entry name" value="Tetratricopeptide repeat domain"/>
    <property type="match status" value="5"/>
</dbReference>
<feature type="repeat" description="PPR" evidence="2">
    <location>
        <begin position="434"/>
        <end position="464"/>
    </location>
</feature>
<dbReference type="GO" id="GO:0009451">
    <property type="term" value="P:RNA modification"/>
    <property type="evidence" value="ECO:0007669"/>
    <property type="project" value="InterPro"/>
</dbReference>
<feature type="repeat" description="PPR" evidence="2">
    <location>
        <begin position="297"/>
        <end position="327"/>
    </location>
</feature>
<keyword evidence="1" id="KW-0677">Repeat</keyword>
<feature type="repeat" description="PPR" evidence="2">
    <location>
        <begin position="399"/>
        <end position="433"/>
    </location>
</feature>
<evidence type="ECO:0000256" key="2">
    <source>
        <dbReference type="PROSITE-ProRule" id="PRU00708"/>
    </source>
</evidence>
<dbReference type="InterPro" id="IPR002885">
    <property type="entry name" value="PPR_rpt"/>
</dbReference>
<feature type="repeat" description="PPR" evidence="2">
    <location>
        <begin position="368"/>
        <end position="398"/>
    </location>
</feature>
<dbReference type="NCBIfam" id="TIGR00756">
    <property type="entry name" value="PPR"/>
    <property type="match status" value="5"/>
</dbReference>
<reference evidence="3 4" key="1">
    <citation type="journal article" date="2017" name="Mol. Plant">
        <title>The Genome of Medicinal Plant Macleaya cordata Provides New Insights into Benzylisoquinoline Alkaloids Metabolism.</title>
        <authorList>
            <person name="Liu X."/>
            <person name="Liu Y."/>
            <person name="Huang P."/>
            <person name="Ma Y."/>
            <person name="Qing Z."/>
            <person name="Tang Q."/>
            <person name="Cao H."/>
            <person name="Cheng P."/>
            <person name="Zheng Y."/>
            <person name="Yuan Z."/>
            <person name="Zhou Y."/>
            <person name="Liu J."/>
            <person name="Tang Z."/>
            <person name="Zhuo Y."/>
            <person name="Zhang Y."/>
            <person name="Yu L."/>
            <person name="Huang J."/>
            <person name="Yang P."/>
            <person name="Peng Q."/>
            <person name="Zhang J."/>
            <person name="Jiang W."/>
            <person name="Zhang Z."/>
            <person name="Lin K."/>
            <person name="Ro D.K."/>
            <person name="Chen X."/>
            <person name="Xiong X."/>
            <person name="Shang Y."/>
            <person name="Huang S."/>
            <person name="Zeng J."/>
        </authorList>
    </citation>
    <scope>NUCLEOTIDE SEQUENCE [LARGE SCALE GENOMIC DNA]</scope>
    <source>
        <strain evidence="4">cv. BLH2017</strain>
        <tissue evidence="3">Root</tissue>
    </source>
</reference>
<feature type="repeat" description="PPR" evidence="2">
    <location>
        <begin position="196"/>
        <end position="230"/>
    </location>
</feature>
<dbReference type="PANTHER" id="PTHR24015">
    <property type="entry name" value="OS07G0578800 PROTEIN-RELATED"/>
    <property type="match status" value="1"/>
</dbReference>